<feature type="compositionally biased region" description="Acidic residues" evidence="2">
    <location>
        <begin position="7"/>
        <end position="22"/>
    </location>
</feature>
<protein>
    <submittedName>
        <fullName evidence="3">Uncharacterized protein</fullName>
    </submittedName>
</protein>
<proteinExistence type="predicted"/>
<evidence type="ECO:0000313" key="3">
    <source>
        <dbReference type="EMBL" id="CAD1838343.1"/>
    </source>
</evidence>
<feature type="compositionally biased region" description="Basic and acidic residues" evidence="2">
    <location>
        <begin position="34"/>
        <end position="43"/>
    </location>
</feature>
<evidence type="ECO:0000256" key="1">
    <source>
        <dbReference type="SAM" id="Coils"/>
    </source>
</evidence>
<gene>
    <name evidence="3" type="ORF">CB5_LOCUS21554</name>
</gene>
<keyword evidence="1" id="KW-0175">Coiled coil</keyword>
<evidence type="ECO:0000256" key="2">
    <source>
        <dbReference type="SAM" id="MobiDB-lite"/>
    </source>
</evidence>
<reference evidence="3" key="1">
    <citation type="submission" date="2020-07" db="EMBL/GenBank/DDBJ databases">
        <authorList>
            <person name="Lin J."/>
        </authorList>
    </citation>
    <scope>NUCLEOTIDE SEQUENCE</scope>
</reference>
<dbReference type="AlphaFoldDB" id="A0A6V7Q5J7"/>
<dbReference type="PANTHER" id="PTHR34966:SF1">
    <property type="entry name" value="OS04G0508100 PROTEIN"/>
    <property type="match status" value="1"/>
</dbReference>
<feature type="region of interest" description="Disordered" evidence="2">
    <location>
        <begin position="1"/>
        <end position="43"/>
    </location>
</feature>
<sequence length="162" mass="18454">MISTRNDDDDDDDDDEDDDADDAMIGTKQLSNERMVDRAASDDSEFKLRKDFERRKHAKTLEPSLILTLTLTLEGKRSLISLRSVAIDPSPPWRGNFLGRVVGYLVNEIVVEGLANNRAFQRFAVRTSKLVEEMSSKAAQVREELSEQLKDASRNFDSFKRQ</sequence>
<name>A0A6V7Q5J7_ANACO</name>
<accession>A0A6V7Q5J7</accession>
<dbReference type="PANTHER" id="PTHR34966">
    <property type="entry name" value="OSJNBA0043L24.15 PROTEIN"/>
    <property type="match status" value="1"/>
</dbReference>
<dbReference type="EMBL" id="LR862133">
    <property type="protein sequence ID" value="CAD1838343.1"/>
    <property type="molecule type" value="Genomic_DNA"/>
</dbReference>
<feature type="coiled-coil region" evidence="1">
    <location>
        <begin position="131"/>
        <end position="162"/>
    </location>
</feature>
<organism evidence="3">
    <name type="scientific">Ananas comosus var. bracteatus</name>
    <name type="common">red pineapple</name>
    <dbReference type="NCBI Taxonomy" id="296719"/>
    <lineage>
        <taxon>Eukaryota</taxon>
        <taxon>Viridiplantae</taxon>
        <taxon>Streptophyta</taxon>
        <taxon>Embryophyta</taxon>
        <taxon>Tracheophyta</taxon>
        <taxon>Spermatophyta</taxon>
        <taxon>Magnoliopsida</taxon>
        <taxon>Liliopsida</taxon>
        <taxon>Poales</taxon>
        <taxon>Bromeliaceae</taxon>
        <taxon>Bromelioideae</taxon>
        <taxon>Ananas</taxon>
    </lineage>
</organism>